<feature type="compositionally biased region" description="Polar residues" evidence="6">
    <location>
        <begin position="419"/>
        <end position="433"/>
    </location>
</feature>
<feature type="compositionally biased region" description="Low complexity" evidence="6">
    <location>
        <begin position="95"/>
        <end position="118"/>
    </location>
</feature>
<evidence type="ECO:0000259" key="7">
    <source>
        <dbReference type="PROSITE" id="PS50013"/>
    </source>
</evidence>
<feature type="region of interest" description="Disordered" evidence="6">
    <location>
        <begin position="350"/>
        <end position="480"/>
    </location>
</feature>
<name>A0A671T4V1_9TELE</name>
<keyword evidence="3" id="KW-0805">Transcription regulation</keyword>
<feature type="compositionally biased region" description="Low complexity" evidence="6">
    <location>
        <begin position="319"/>
        <end position="336"/>
    </location>
</feature>
<dbReference type="InterPro" id="IPR033773">
    <property type="entry name" value="CBX7_C"/>
</dbReference>
<dbReference type="Gene3D" id="2.40.50.40">
    <property type="match status" value="1"/>
</dbReference>
<proteinExistence type="predicted"/>
<dbReference type="Pfam" id="PF00385">
    <property type="entry name" value="Chromo"/>
    <property type="match status" value="1"/>
</dbReference>
<dbReference type="InterPro" id="IPR023780">
    <property type="entry name" value="Chromo_domain"/>
</dbReference>
<dbReference type="KEGG" id="sanh:107695690"/>
<comment type="subcellular location">
    <subcellularLocation>
        <location evidence="1">Nucleus</location>
    </subcellularLocation>
</comment>
<sequence>MRTVMEELSAVGEQVFDAECILNKRLRKGKLEYMVKWRGWSSKHNSWEPQENLLDPRLLAAFNKREQERELLIRNKGKRPRGRPRKILETIPVVSKSSSSSSSSLSSGSSSSSSSSFSSDDDNDEDDNDRNPKPSPRPREHHPVPQKKAQIVVAKPEPPKKKRGRKALPPELKAQRQAKGPRKMLKPISRDSELRGSIKKPLMPASFTYTGLNRNSGREPMALQNRGSFTQKNSLSSLGRSVGLASLPTKLSRLPQTKTASDFKLSVSDMSSGGVDPKTPTCKSPGVAALNLHSSNGQTCPQLSPNVPKASDQTLLQRSESLQKSPSSSFSSLKTPSSLQALNLQSINKMTQGNGTSTNDGSYLKGTANPSRKSSGFNARHEQSPAPNVPSKFPTSQQVLKSPQRDKSKADDLSERLGKNNQGRVDKILTQTTEGRDQPAQDRSSSKDAGKPSKTLSELSTGEEGSSSDSDHDSSFPSDNRDLAISVQAGQDWRPTRNLIEHVFVTDVTANLVTVTVKESPTSVGFFSIRNY</sequence>
<feature type="compositionally biased region" description="Polar residues" evidence="6">
    <location>
        <begin position="350"/>
        <end position="361"/>
    </location>
</feature>
<feature type="compositionally biased region" description="Basic and acidic residues" evidence="6">
    <location>
        <begin position="129"/>
        <end position="143"/>
    </location>
</feature>
<evidence type="ECO:0000256" key="4">
    <source>
        <dbReference type="ARBA" id="ARBA00023163"/>
    </source>
</evidence>
<dbReference type="PROSITE" id="PS50013">
    <property type="entry name" value="CHROMO_2"/>
    <property type="match status" value="1"/>
</dbReference>
<reference evidence="8" key="1">
    <citation type="submission" date="2025-08" db="UniProtKB">
        <authorList>
            <consortium name="Ensembl"/>
        </authorList>
    </citation>
    <scope>IDENTIFICATION</scope>
</reference>
<dbReference type="InterPro" id="IPR000953">
    <property type="entry name" value="Chromo/chromo_shadow_dom"/>
</dbReference>
<dbReference type="PANTHER" id="PTHR46860">
    <property type="entry name" value="CHROMOBOX PROTEIN HOMOLOG 2"/>
    <property type="match status" value="1"/>
</dbReference>
<feature type="compositionally biased region" description="Polar residues" evidence="6">
    <location>
        <begin position="368"/>
        <end position="377"/>
    </location>
</feature>
<dbReference type="GO" id="GO:0000792">
    <property type="term" value="C:heterochromatin"/>
    <property type="evidence" value="ECO:0007669"/>
    <property type="project" value="TreeGrafter"/>
</dbReference>
<evidence type="ECO:0000256" key="3">
    <source>
        <dbReference type="ARBA" id="ARBA00023015"/>
    </source>
</evidence>
<gene>
    <name evidence="8" type="primary">cbx2</name>
</gene>
<dbReference type="SMART" id="SM00298">
    <property type="entry name" value="CHROMO"/>
    <property type="match status" value="1"/>
</dbReference>
<evidence type="ECO:0000313" key="9">
    <source>
        <dbReference type="Proteomes" id="UP000472260"/>
    </source>
</evidence>
<dbReference type="SUPFAM" id="SSF54160">
    <property type="entry name" value="Chromo domain-like"/>
    <property type="match status" value="1"/>
</dbReference>
<dbReference type="InterPro" id="IPR023779">
    <property type="entry name" value="Chromodomain_CS"/>
</dbReference>
<dbReference type="CDD" id="cd18647">
    <property type="entry name" value="CD_Cbx2"/>
    <property type="match status" value="1"/>
</dbReference>
<evidence type="ECO:0000256" key="5">
    <source>
        <dbReference type="ARBA" id="ARBA00023242"/>
    </source>
</evidence>
<dbReference type="PROSITE" id="PS00598">
    <property type="entry name" value="CHROMO_1"/>
    <property type="match status" value="1"/>
</dbReference>
<feature type="region of interest" description="Disordered" evidence="6">
    <location>
        <begin position="257"/>
        <end position="336"/>
    </location>
</feature>
<evidence type="ECO:0000313" key="8">
    <source>
        <dbReference type="Ensembl" id="ENSSANP00000104039.1"/>
    </source>
</evidence>
<dbReference type="GO" id="GO:0000122">
    <property type="term" value="P:negative regulation of transcription by RNA polymerase II"/>
    <property type="evidence" value="ECO:0007669"/>
    <property type="project" value="TreeGrafter"/>
</dbReference>
<dbReference type="Pfam" id="PF17218">
    <property type="entry name" value="CBX7_C"/>
    <property type="match status" value="1"/>
</dbReference>
<reference evidence="8" key="2">
    <citation type="submission" date="2025-09" db="UniProtKB">
        <authorList>
            <consortium name="Ensembl"/>
        </authorList>
    </citation>
    <scope>IDENTIFICATION</scope>
</reference>
<evidence type="ECO:0000256" key="1">
    <source>
        <dbReference type="ARBA" id="ARBA00004123"/>
    </source>
</evidence>
<dbReference type="Ensembl" id="ENSSANT00000110420.1">
    <property type="protein sequence ID" value="ENSSANP00000104039.1"/>
    <property type="gene ID" value="ENSSANG00000050972.1"/>
</dbReference>
<dbReference type="OrthoDB" id="8192126at2759"/>
<keyword evidence="4" id="KW-0804">Transcription</keyword>
<evidence type="ECO:0000256" key="6">
    <source>
        <dbReference type="SAM" id="MobiDB-lite"/>
    </source>
</evidence>
<dbReference type="InterPro" id="IPR042796">
    <property type="entry name" value="CBX2"/>
</dbReference>
<feature type="compositionally biased region" description="Low complexity" evidence="6">
    <location>
        <begin position="455"/>
        <end position="468"/>
    </location>
</feature>
<dbReference type="Proteomes" id="UP000472260">
    <property type="component" value="Unassembled WGS sequence"/>
</dbReference>
<dbReference type="FunFam" id="2.40.50.40:FF:000006">
    <property type="entry name" value="Chromobox protein homolog 7"/>
    <property type="match status" value="1"/>
</dbReference>
<dbReference type="AlphaFoldDB" id="A0A671T4V1"/>
<keyword evidence="2" id="KW-0678">Repressor</keyword>
<dbReference type="PANTHER" id="PTHR46860:SF1">
    <property type="entry name" value="CHROMOBOX PROTEIN HOMOLOG 2"/>
    <property type="match status" value="1"/>
</dbReference>
<feature type="domain" description="Chromo" evidence="7">
    <location>
        <begin position="16"/>
        <end position="74"/>
    </location>
</feature>
<dbReference type="GO" id="GO:0035102">
    <property type="term" value="C:PRC1 complex"/>
    <property type="evidence" value="ECO:0007669"/>
    <property type="project" value="InterPro"/>
</dbReference>
<dbReference type="InterPro" id="IPR016197">
    <property type="entry name" value="Chromo-like_dom_sf"/>
</dbReference>
<organism evidence="8 9">
    <name type="scientific">Sinocyclocheilus anshuiensis</name>
    <dbReference type="NCBI Taxonomy" id="1608454"/>
    <lineage>
        <taxon>Eukaryota</taxon>
        <taxon>Metazoa</taxon>
        <taxon>Chordata</taxon>
        <taxon>Craniata</taxon>
        <taxon>Vertebrata</taxon>
        <taxon>Euteleostomi</taxon>
        <taxon>Actinopterygii</taxon>
        <taxon>Neopterygii</taxon>
        <taxon>Teleostei</taxon>
        <taxon>Ostariophysi</taxon>
        <taxon>Cypriniformes</taxon>
        <taxon>Cyprinidae</taxon>
        <taxon>Cyprininae</taxon>
        <taxon>Sinocyclocheilus</taxon>
    </lineage>
</organism>
<feature type="compositionally biased region" description="Basic and acidic residues" evidence="6">
    <location>
        <begin position="469"/>
        <end position="480"/>
    </location>
</feature>
<feature type="compositionally biased region" description="Basic residues" evidence="6">
    <location>
        <begin position="75"/>
        <end position="85"/>
    </location>
</feature>
<keyword evidence="5" id="KW-0539">Nucleus</keyword>
<keyword evidence="9" id="KW-1185">Reference proteome</keyword>
<feature type="compositionally biased region" description="Acidic residues" evidence="6">
    <location>
        <begin position="119"/>
        <end position="128"/>
    </location>
</feature>
<accession>A0A671T4V1</accession>
<feature type="compositionally biased region" description="Polar residues" evidence="6">
    <location>
        <begin position="292"/>
        <end position="318"/>
    </location>
</feature>
<evidence type="ECO:0000256" key="2">
    <source>
        <dbReference type="ARBA" id="ARBA00022491"/>
    </source>
</evidence>
<feature type="compositionally biased region" description="Polar residues" evidence="6">
    <location>
        <begin position="225"/>
        <end position="236"/>
    </location>
</feature>
<feature type="region of interest" description="Disordered" evidence="6">
    <location>
        <begin position="72"/>
        <end position="236"/>
    </location>
</feature>
<feature type="compositionally biased region" description="Basic and acidic residues" evidence="6">
    <location>
        <begin position="434"/>
        <end position="451"/>
    </location>
</feature>
<feature type="compositionally biased region" description="Basic and acidic residues" evidence="6">
    <location>
        <begin position="403"/>
        <end position="418"/>
    </location>
</feature>
<protein>
    <submittedName>
        <fullName evidence="8">Chromobox protein homolog 2-like</fullName>
    </submittedName>
</protein>